<dbReference type="STRING" id="426756.SAMN04488126_102132"/>
<dbReference type="Proteomes" id="UP000198823">
    <property type="component" value="Unassembled WGS sequence"/>
</dbReference>
<organism evidence="1 2">
    <name type="scientific">Bhargavaea beijingensis</name>
    <dbReference type="NCBI Taxonomy" id="426756"/>
    <lineage>
        <taxon>Bacteria</taxon>
        <taxon>Bacillati</taxon>
        <taxon>Bacillota</taxon>
        <taxon>Bacilli</taxon>
        <taxon>Bacillales</taxon>
        <taxon>Caryophanaceae</taxon>
        <taxon>Bhargavaea</taxon>
    </lineage>
</organism>
<evidence type="ECO:0000313" key="2">
    <source>
        <dbReference type="Proteomes" id="UP000198823"/>
    </source>
</evidence>
<sequence>MSLTLPPLLCFCKLPDSMRLPVALYTVCPICSRSFALRNLPTVNTLPALSTINLLAGLYKHEWFI</sequence>
<evidence type="ECO:0000313" key="1">
    <source>
        <dbReference type="EMBL" id="SDD95428.1"/>
    </source>
</evidence>
<dbReference type="AlphaFoldDB" id="A0A1G6YYJ2"/>
<proteinExistence type="predicted"/>
<name>A0A1G6YYJ2_9BACL</name>
<reference evidence="1 2" key="1">
    <citation type="submission" date="2016-10" db="EMBL/GenBank/DDBJ databases">
        <authorList>
            <person name="de Groot N.N."/>
        </authorList>
    </citation>
    <scope>NUCLEOTIDE SEQUENCE [LARGE SCALE GENOMIC DNA]</scope>
    <source>
        <strain evidence="1 2">CGMCC 1.6762</strain>
    </source>
</reference>
<dbReference type="EMBL" id="FNAR01000002">
    <property type="protein sequence ID" value="SDD95428.1"/>
    <property type="molecule type" value="Genomic_DNA"/>
</dbReference>
<gene>
    <name evidence="1" type="ORF">SAMN04488126_102132</name>
</gene>
<protein>
    <submittedName>
        <fullName evidence="1">Uncharacterized protein</fullName>
    </submittedName>
</protein>
<accession>A0A1G6YYJ2</accession>